<evidence type="ECO:0000313" key="2">
    <source>
        <dbReference type="Proteomes" id="UP000001734"/>
    </source>
</evidence>
<dbReference type="KEGG" id="kpe:KPK_2079"/>
<sequence length="40" mass="4820">MALEETKKTLAECFQEQRHFCLIFIPFFDQNQHPGPRRLV</sequence>
<dbReference type="EMBL" id="CP000964">
    <property type="protein sequence ID" value="ACI08684.1"/>
    <property type="molecule type" value="Genomic_DNA"/>
</dbReference>
<organism evidence="1 2">
    <name type="scientific">Klebsiella variicola (strain 342)</name>
    <name type="common">Klebsiella pneumoniae</name>
    <dbReference type="NCBI Taxonomy" id="507522"/>
    <lineage>
        <taxon>Bacteria</taxon>
        <taxon>Pseudomonadati</taxon>
        <taxon>Pseudomonadota</taxon>
        <taxon>Gammaproteobacteria</taxon>
        <taxon>Enterobacterales</taxon>
        <taxon>Enterobacteriaceae</taxon>
        <taxon>Klebsiella/Raoultella group</taxon>
        <taxon>Klebsiella</taxon>
        <taxon>Klebsiella pneumoniae complex</taxon>
    </lineage>
</organism>
<proteinExistence type="predicted"/>
<protein>
    <submittedName>
        <fullName evidence="1">Uncharacterized protein</fullName>
    </submittedName>
</protein>
<gene>
    <name evidence="1" type="ordered locus">KPK_2079</name>
</gene>
<name>B5XW61_KLEV3</name>
<reference evidence="1 2" key="1">
    <citation type="journal article" date="2008" name="PLoS Genet.">
        <title>Complete genome sequence of the N2-fixing broad host range endophyte Klebsiella pneumoniae 342 and virulence predictions verified in mice.</title>
        <authorList>
            <person name="Fouts D.E."/>
            <person name="Tyler H.L."/>
            <person name="DeBoy R.T."/>
            <person name="Daugherty S."/>
            <person name="Ren Q."/>
            <person name="Badger J.H."/>
            <person name="Durkin A.S."/>
            <person name="Huot H."/>
            <person name="Shrivastava S."/>
            <person name="Kothari S."/>
            <person name="Dodson R.J."/>
            <person name="Mohamoud Y."/>
            <person name="Khouri H."/>
            <person name="Roesch L.F."/>
            <person name="Krogfelt K.A."/>
            <person name="Struve C."/>
            <person name="Triplett E.W."/>
            <person name="Methe B.A."/>
        </authorList>
    </citation>
    <scope>NUCLEOTIDE SEQUENCE [LARGE SCALE GENOMIC DNA]</scope>
    <source>
        <strain evidence="1 2">342</strain>
    </source>
</reference>
<dbReference type="BioCyc" id="KPNE507522:GI0B-2073-MONOMER"/>
<accession>B5XW61</accession>
<evidence type="ECO:0000313" key="1">
    <source>
        <dbReference type="EMBL" id="ACI08684.1"/>
    </source>
</evidence>
<dbReference type="AlphaFoldDB" id="B5XW61"/>
<dbReference type="Proteomes" id="UP000001734">
    <property type="component" value="Chromosome"/>
</dbReference>
<dbReference type="HOGENOM" id="CLU_3291115_0_0_6"/>